<dbReference type="Proteomes" id="UP001143370">
    <property type="component" value="Unassembled WGS sequence"/>
</dbReference>
<evidence type="ECO:0000313" key="1">
    <source>
        <dbReference type="EMBL" id="GLK70370.1"/>
    </source>
</evidence>
<evidence type="ECO:0000313" key="2">
    <source>
        <dbReference type="Proteomes" id="UP001143370"/>
    </source>
</evidence>
<accession>A0A9W6J6Y5</accession>
<proteinExistence type="predicted"/>
<reference evidence="1" key="2">
    <citation type="submission" date="2023-01" db="EMBL/GenBank/DDBJ databases">
        <authorList>
            <person name="Sun Q."/>
            <person name="Evtushenko L."/>
        </authorList>
    </citation>
    <scope>NUCLEOTIDE SEQUENCE</scope>
    <source>
        <strain evidence="1">VKM B-2484</strain>
    </source>
</reference>
<gene>
    <name evidence="1" type="ORF">GCM10017643_04850</name>
</gene>
<reference evidence="1" key="1">
    <citation type="journal article" date="2014" name="Int. J. Syst. Evol. Microbiol.">
        <title>Complete genome sequence of Corynebacterium casei LMG S-19264T (=DSM 44701T), isolated from a smear-ripened cheese.</title>
        <authorList>
            <consortium name="US DOE Joint Genome Institute (JGI-PGF)"/>
            <person name="Walter F."/>
            <person name="Albersmeier A."/>
            <person name="Kalinowski J."/>
            <person name="Ruckert C."/>
        </authorList>
    </citation>
    <scope>NUCLEOTIDE SEQUENCE</scope>
    <source>
        <strain evidence="1">VKM B-2484</strain>
    </source>
</reference>
<comment type="caution">
    <text evidence="1">The sequence shown here is derived from an EMBL/GenBank/DDBJ whole genome shotgun (WGS) entry which is preliminary data.</text>
</comment>
<name>A0A9W6J6Y5_9HYPH</name>
<dbReference type="EMBL" id="BSFJ01000003">
    <property type="protein sequence ID" value="GLK70370.1"/>
    <property type="molecule type" value="Genomic_DNA"/>
</dbReference>
<keyword evidence="2" id="KW-1185">Reference proteome</keyword>
<protein>
    <submittedName>
        <fullName evidence="1">Uncharacterized protein</fullName>
    </submittedName>
</protein>
<organism evidence="1 2">
    <name type="scientific">Ancylobacter dichloromethanicus</name>
    <dbReference type="NCBI Taxonomy" id="518825"/>
    <lineage>
        <taxon>Bacteria</taxon>
        <taxon>Pseudomonadati</taxon>
        <taxon>Pseudomonadota</taxon>
        <taxon>Alphaproteobacteria</taxon>
        <taxon>Hyphomicrobiales</taxon>
        <taxon>Xanthobacteraceae</taxon>
        <taxon>Ancylobacter</taxon>
    </lineage>
</organism>
<dbReference type="AlphaFoldDB" id="A0A9W6J6Y5"/>
<sequence length="82" mass="8190">MAAGPASASRTSGAEQPMHIAARIAARKACRRSCVSETAAGGEAGIAPIEGAITAAGGGDIAELDRCNYCEKEQNGPASDRS</sequence>